<dbReference type="GO" id="GO:0005737">
    <property type="term" value="C:cytoplasm"/>
    <property type="evidence" value="ECO:0007669"/>
    <property type="project" value="TreeGrafter"/>
</dbReference>
<dbReference type="PANTHER" id="PTHR30502">
    <property type="entry name" value="2-KETO-3-DEOXY-L-RHAMNONATE ALDOLASE"/>
    <property type="match status" value="1"/>
</dbReference>
<protein>
    <submittedName>
        <fullName evidence="5">4-hydroxy-2-oxoheptanedioate aldolase</fullName>
    </submittedName>
</protein>
<evidence type="ECO:0000313" key="6">
    <source>
        <dbReference type="Proteomes" id="UP000254808"/>
    </source>
</evidence>
<name>A0A345UMJ5_9BACT</name>
<dbReference type="GO" id="GO:0046872">
    <property type="term" value="F:metal ion binding"/>
    <property type="evidence" value="ECO:0007669"/>
    <property type="project" value="UniProtKB-KW"/>
</dbReference>
<feature type="domain" description="HpcH/HpaI aldolase/citrate lyase" evidence="4">
    <location>
        <begin position="21"/>
        <end position="245"/>
    </location>
</feature>
<keyword evidence="3" id="KW-0456">Lyase</keyword>
<organism evidence="5 6">
    <name type="scientific">Cyclonatronum proteinivorum</name>
    <dbReference type="NCBI Taxonomy" id="1457365"/>
    <lineage>
        <taxon>Bacteria</taxon>
        <taxon>Pseudomonadati</taxon>
        <taxon>Balneolota</taxon>
        <taxon>Balneolia</taxon>
        <taxon>Balneolales</taxon>
        <taxon>Cyclonatronaceae</taxon>
        <taxon>Cyclonatronum</taxon>
    </lineage>
</organism>
<accession>A0A345UMJ5</accession>
<dbReference type="InterPro" id="IPR050251">
    <property type="entry name" value="HpcH-HpaI_aldolase"/>
</dbReference>
<gene>
    <name evidence="5" type="ORF">CYPRO_2455</name>
</gene>
<evidence type="ECO:0000256" key="2">
    <source>
        <dbReference type="ARBA" id="ARBA00022723"/>
    </source>
</evidence>
<dbReference type="Gene3D" id="3.20.20.60">
    <property type="entry name" value="Phosphoenolpyruvate-binding domains"/>
    <property type="match status" value="1"/>
</dbReference>
<comment type="similarity">
    <text evidence="1">Belongs to the HpcH/HpaI aldolase family.</text>
</comment>
<keyword evidence="2" id="KW-0479">Metal-binding</keyword>
<dbReference type="Pfam" id="PF03328">
    <property type="entry name" value="HpcH_HpaI"/>
    <property type="match status" value="1"/>
</dbReference>
<dbReference type="RefSeq" id="WP_270049184.1">
    <property type="nucleotide sequence ID" value="NZ_CP027806.1"/>
</dbReference>
<dbReference type="Proteomes" id="UP000254808">
    <property type="component" value="Chromosome"/>
</dbReference>
<sequence>MHSYSSKIAEFKAKLQADGVFGCFSKTTDSSVIEAIGLSGSDYIIVDMEHGPVTTETLKGHMMALNASEMAGIVRVPSWESPLLEKALDLGAHGVQVSSVTSAEQAKKVIRRMKFYPDGERGVCRFVRAADYAEKDKASYFKEANHSLVILQLEGAEAIRNLASILEVKGIDVLFIGPYDLSQSLGVPGQIQHEKVMQAMRKIVAEASAKGVFTGIFCDQPDQASYWKSLGVKYISYSVDIHLLADTVRNLKDQLFPR</sequence>
<proteinExistence type="inferred from homology"/>
<reference evidence="5 6" key="1">
    <citation type="submission" date="2018-03" db="EMBL/GenBank/DDBJ databases">
        <title>Phenotypic and genomic properties of Cyclonatronum proteinivorum gen. nov., sp. nov., a haloalkaliphilic bacteroidete from soda lakes possessing Na+-translocating rhodopsin.</title>
        <authorList>
            <person name="Toshchakov S.V."/>
            <person name="Korzhenkov A."/>
            <person name="Samarov N.I."/>
            <person name="Kublanov I.V."/>
            <person name="Muntyan M.S."/>
            <person name="Sorokin D.Y."/>
        </authorList>
    </citation>
    <scope>NUCLEOTIDE SEQUENCE [LARGE SCALE GENOMIC DNA]</scope>
    <source>
        <strain evidence="5 6">Omega</strain>
    </source>
</reference>
<dbReference type="PANTHER" id="PTHR30502:SF0">
    <property type="entry name" value="PHOSPHOENOLPYRUVATE CARBOXYLASE FAMILY PROTEIN"/>
    <property type="match status" value="1"/>
</dbReference>
<dbReference type="EMBL" id="CP027806">
    <property type="protein sequence ID" value="AXJ01697.1"/>
    <property type="molecule type" value="Genomic_DNA"/>
</dbReference>
<dbReference type="AlphaFoldDB" id="A0A345UMJ5"/>
<keyword evidence="6" id="KW-1185">Reference proteome</keyword>
<dbReference type="InterPro" id="IPR015813">
    <property type="entry name" value="Pyrv/PenolPyrv_kinase-like_dom"/>
</dbReference>
<evidence type="ECO:0000256" key="3">
    <source>
        <dbReference type="ARBA" id="ARBA00023239"/>
    </source>
</evidence>
<evidence type="ECO:0000256" key="1">
    <source>
        <dbReference type="ARBA" id="ARBA00005568"/>
    </source>
</evidence>
<dbReference type="KEGG" id="cprv:CYPRO_2455"/>
<evidence type="ECO:0000313" key="5">
    <source>
        <dbReference type="EMBL" id="AXJ01697.1"/>
    </source>
</evidence>
<dbReference type="InterPro" id="IPR005000">
    <property type="entry name" value="Aldolase/citrate-lyase_domain"/>
</dbReference>
<dbReference type="InterPro" id="IPR040442">
    <property type="entry name" value="Pyrv_kinase-like_dom_sf"/>
</dbReference>
<dbReference type="SUPFAM" id="SSF51621">
    <property type="entry name" value="Phosphoenolpyruvate/pyruvate domain"/>
    <property type="match status" value="1"/>
</dbReference>
<evidence type="ECO:0000259" key="4">
    <source>
        <dbReference type="Pfam" id="PF03328"/>
    </source>
</evidence>
<dbReference type="GO" id="GO:0016832">
    <property type="term" value="F:aldehyde-lyase activity"/>
    <property type="evidence" value="ECO:0007669"/>
    <property type="project" value="TreeGrafter"/>
</dbReference>